<proteinExistence type="predicted"/>
<evidence type="ECO:0000313" key="3">
    <source>
        <dbReference type="Proteomes" id="UP000027135"/>
    </source>
</evidence>
<dbReference type="EMBL" id="KK852498">
    <property type="protein sequence ID" value="KDR22707.1"/>
    <property type="molecule type" value="Genomic_DNA"/>
</dbReference>
<accession>A0A067RG27</accession>
<reference evidence="2 3" key="1">
    <citation type="journal article" date="2014" name="Nat. Commun.">
        <title>Molecular traces of alternative social organization in a termite genome.</title>
        <authorList>
            <person name="Terrapon N."/>
            <person name="Li C."/>
            <person name="Robertson H.M."/>
            <person name="Ji L."/>
            <person name="Meng X."/>
            <person name="Booth W."/>
            <person name="Chen Z."/>
            <person name="Childers C.P."/>
            <person name="Glastad K.M."/>
            <person name="Gokhale K."/>
            <person name="Gowin J."/>
            <person name="Gronenberg W."/>
            <person name="Hermansen R.A."/>
            <person name="Hu H."/>
            <person name="Hunt B.G."/>
            <person name="Huylmans A.K."/>
            <person name="Khalil S.M."/>
            <person name="Mitchell R.D."/>
            <person name="Munoz-Torres M.C."/>
            <person name="Mustard J.A."/>
            <person name="Pan H."/>
            <person name="Reese J.T."/>
            <person name="Scharf M.E."/>
            <person name="Sun F."/>
            <person name="Vogel H."/>
            <person name="Xiao J."/>
            <person name="Yang W."/>
            <person name="Yang Z."/>
            <person name="Yang Z."/>
            <person name="Zhou J."/>
            <person name="Zhu J."/>
            <person name="Brent C.S."/>
            <person name="Elsik C.G."/>
            <person name="Goodisman M.A."/>
            <person name="Liberles D.A."/>
            <person name="Roe R.M."/>
            <person name="Vargo E.L."/>
            <person name="Vilcinskas A."/>
            <person name="Wang J."/>
            <person name="Bornberg-Bauer E."/>
            <person name="Korb J."/>
            <person name="Zhang G."/>
            <person name="Liebig J."/>
        </authorList>
    </citation>
    <scope>NUCLEOTIDE SEQUENCE [LARGE SCALE GENOMIC DNA]</scope>
    <source>
        <tissue evidence="2">Whole organism</tissue>
    </source>
</reference>
<gene>
    <name evidence="2" type="ORF">L798_12844</name>
</gene>
<dbReference type="InParanoid" id="A0A067RG27"/>
<name>A0A067RG27_ZOONE</name>
<evidence type="ECO:0000313" key="2">
    <source>
        <dbReference type="EMBL" id="KDR22707.1"/>
    </source>
</evidence>
<protein>
    <submittedName>
        <fullName evidence="2">Uncharacterized protein</fullName>
    </submittedName>
</protein>
<keyword evidence="3" id="KW-1185">Reference proteome</keyword>
<sequence>MIKPRDYIPEAPGSTPKFCVRKNGSHCTKNNALRGAGVSLWRRFDPPQSGGAKCDPGARPGRTHDTCSTDAADNPAGICKPSASAALPPSLRERERGASAFKSSEWTDAERGRFPAIASKVPDFVARLN</sequence>
<evidence type="ECO:0000256" key="1">
    <source>
        <dbReference type="SAM" id="MobiDB-lite"/>
    </source>
</evidence>
<dbReference type="AlphaFoldDB" id="A0A067RG27"/>
<feature type="region of interest" description="Disordered" evidence="1">
    <location>
        <begin position="47"/>
        <end position="106"/>
    </location>
</feature>
<dbReference type="Proteomes" id="UP000027135">
    <property type="component" value="Unassembled WGS sequence"/>
</dbReference>
<organism evidence="2 3">
    <name type="scientific">Zootermopsis nevadensis</name>
    <name type="common">Dampwood termite</name>
    <dbReference type="NCBI Taxonomy" id="136037"/>
    <lineage>
        <taxon>Eukaryota</taxon>
        <taxon>Metazoa</taxon>
        <taxon>Ecdysozoa</taxon>
        <taxon>Arthropoda</taxon>
        <taxon>Hexapoda</taxon>
        <taxon>Insecta</taxon>
        <taxon>Pterygota</taxon>
        <taxon>Neoptera</taxon>
        <taxon>Polyneoptera</taxon>
        <taxon>Dictyoptera</taxon>
        <taxon>Blattodea</taxon>
        <taxon>Blattoidea</taxon>
        <taxon>Termitoidae</taxon>
        <taxon>Termopsidae</taxon>
        <taxon>Zootermopsis</taxon>
    </lineage>
</organism>